<dbReference type="EMBL" id="VSSQ01066464">
    <property type="protein sequence ID" value="MPN18995.1"/>
    <property type="molecule type" value="Genomic_DNA"/>
</dbReference>
<evidence type="ECO:0000256" key="2">
    <source>
        <dbReference type="ARBA" id="ARBA00023002"/>
    </source>
</evidence>
<evidence type="ECO:0000259" key="3">
    <source>
        <dbReference type="PROSITE" id="PS51379"/>
    </source>
</evidence>
<feature type="domain" description="4Fe-4S ferredoxin-type" evidence="3">
    <location>
        <begin position="1"/>
        <end position="29"/>
    </location>
</feature>
<dbReference type="Gene3D" id="3.40.109.10">
    <property type="entry name" value="NADH Oxidase"/>
    <property type="match status" value="1"/>
</dbReference>
<evidence type="ECO:0000256" key="1">
    <source>
        <dbReference type="ARBA" id="ARBA00007118"/>
    </source>
</evidence>
<dbReference type="SUPFAM" id="SSF55469">
    <property type="entry name" value="FMN-dependent nitroreductase-like"/>
    <property type="match status" value="1"/>
</dbReference>
<gene>
    <name evidence="4" type="ORF">SDC9_166361</name>
</gene>
<dbReference type="InterPro" id="IPR029479">
    <property type="entry name" value="Nitroreductase"/>
</dbReference>
<protein>
    <recommendedName>
        <fullName evidence="3">4Fe-4S ferredoxin-type domain-containing protein</fullName>
    </recommendedName>
</protein>
<dbReference type="AlphaFoldDB" id="A0A645FX28"/>
<dbReference type="InterPro" id="IPR017900">
    <property type="entry name" value="4Fe4S_Fe_S_CS"/>
</dbReference>
<name>A0A645FX28_9ZZZZ</name>
<organism evidence="4">
    <name type="scientific">bioreactor metagenome</name>
    <dbReference type="NCBI Taxonomy" id="1076179"/>
    <lineage>
        <taxon>unclassified sequences</taxon>
        <taxon>metagenomes</taxon>
        <taxon>ecological metagenomes</taxon>
    </lineage>
</organism>
<dbReference type="PANTHER" id="PTHR43673">
    <property type="entry name" value="NAD(P)H NITROREDUCTASE YDGI-RELATED"/>
    <property type="match status" value="1"/>
</dbReference>
<comment type="similarity">
    <text evidence="1">Belongs to the nitroreductase family.</text>
</comment>
<reference evidence="4" key="1">
    <citation type="submission" date="2019-08" db="EMBL/GenBank/DDBJ databases">
        <authorList>
            <person name="Kucharzyk K."/>
            <person name="Murdoch R.W."/>
            <person name="Higgins S."/>
            <person name="Loffler F."/>
        </authorList>
    </citation>
    <scope>NUCLEOTIDE SEQUENCE</scope>
</reference>
<evidence type="ECO:0000313" key="4">
    <source>
        <dbReference type="EMBL" id="MPN18995.1"/>
    </source>
</evidence>
<dbReference type="PROSITE" id="PS00198">
    <property type="entry name" value="4FE4S_FER_1"/>
    <property type="match status" value="1"/>
</dbReference>
<dbReference type="InterPro" id="IPR000415">
    <property type="entry name" value="Nitroreductase-like"/>
</dbReference>
<comment type="caution">
    <text evidence="4">The sequence shown here is derived from an EMBL/GenBank/DDBJ whole genome shotgun (WGS) entry which is preliminary data.</text>
</comment>
<dbReference type="PANTHER" id="PTHR43673:SF10">
    <property type="entry name" value="NADH DEHYDROGENASE_NAD(P)H NITROREDUCTASE XCC3605-RELATED"/>
    <property type="match status" value="1"/>
</dbReference>
<accession>A0A645FX28</accession>
<dbReference type="GO" id="GO:0016491">
    <property type="term" value="F:oxidoreductase activity"/>
    <property type="evidence" value="ECO:0007669"/>
    <property type="project" value="UniProtKB-KW"/>
</dbReference>
<dbReference type="InterPro" id="IPR017896">
    <property type="entry name" value="4Fe4S_Fe-S-bd"/>
</dbReference>
<dbReference type="SUPFAM" id="SSF54862">
    <property type="entry name" value="4Fe-4S ferredoxins"/>
    <property type="match status" value="1"/>
</dbReference>
<proteinExistence type="inferred from homology"/>
<keyword evidence="2" id="KW-0560">Oxidoreductase</keyword>
<sequence length="251" mass="28268">MAFKEGGTCNECGHCAAICPTEAISVVGYDQSETLVFNKEKFTLSPEIFLNVLKFRRSAREFKGSEIPPEKLQAVLEAGRYSPTASNRQPLRYIVLGKKAAGETCTLAHSIFKAATDDVEHREELIREKFKGVPRYYDVWIPKCKNYFEKGIDKLFYNAPCVIIMVAKKDDPWAIKDSSIAYGNMDMMASTLCLGTCFIGMFELAGGVDRKLYEHVGIKEDETPFVTFVMGEPRVSYIRTAIRKKLNITTL</sequence>
<dbReference type="PROSITE" id="PS51379">
    <property type="entry name" value="4FE4S_FER_2"/>
    <property type="match status" value="1"/>
</dbReference>
<dbReference type="Pfam" id="PF00881">
    <property type="entry name" value="Nitroreductase"/>
    <property type="match status" value="1"/>
</dbReference>